<evidence type="ECO:0000256" key="2">
    <source>
        <dbReference type="ARBA" id="ARBA00022679"/>
    </source>
</evidence>
<dbReference type="Pfam" id="PF23659">
    <property type="entry name" value="UFL1"/>
    <property type="match status" value="1"/>
</dbReference>
<evidence type="ECO:0000313" key="7">
    <source>
        <dbReference type="EMBL" id="CCC51750.1"/>
    </source>
</evidence>
<evidence type="ECO:0008006" key="8">
    <source>
        <dbReference type="Google" id="ProtNLM"/>
    </source>
</evidence>
<feature type="region of interest" description="Disordered" evidence="4">
    <location>
        <begin position="284"/>
        <end position="319"/>
    </location>
</feature>
<dbReference type="GO" id="GO:0032434">
    <property type="term" value="P:regulation of proteasomal ubiquitin-dependent protein catabolic process"/>
    <property type="evidence" value="ECO:0007669"/>
    <property type="project" value="TreeGrafter"/>
</dbReference>
<evidence type="ECO:0000256" key="1">
    <source>
        <dbReference type="ARBA" id="ARBA00010789"/>
    </source>
</evidence>
<dbReference type="OMA" id="FRCHVEV"/>
<evidence type="ECO:0000259" key="5">
    <source>
        <dbReference type="Pfam" id="PF09743"/>
    </source>
</evidence>
<dbReference type="EMBL" id="HE573026">
    <property type="protein sequence ID" value="CCC51750.1"/>
    <property type="molecule type" value="Genomic_DNA"/>
</dbReference>
<dbReference type="GO" id="GO:0034976">
    <property type="term" value="P:response to endoplasmic reticulum stress"/>
    <property type="evidence" value="ECO:0007669"/>
    <property type="project" value="TreeGrafter"/>
</dbReference>
<evidence type="ECO:0000259" key="6">
    <source>
        <dbReference type="Pfam" id="PF23659"/>
    </source>
</evidence>
<dbReference type="Pfam" id="PF09743">
    <property type="entry name" value="E3_UFM1_ligase"/>
    <property type="match status" value="1"/>
</dbReference>
<dbReference type="AlphaFoldDB" id="G0U793"/>
<dbReference type="GO" id="GO:1990592">
    <property type="term" value="P:protein K69-linked ufmylation"/>
    <property type="evidence" value="ECO:0007669"/>
    <property type="project" value="TreeGrafter"/>
</dbReference>
<feature type="domain" description="E3 UFM1-protein ligase 1-like N-terminal" evidence="5">
    <location>
        <begin position="5"/>
        <end position="273"/>
    </location>
</feature>
<dbReference type="InterPro" id="IPR056579">
    <property type="entry name" value="Ufl1_N"/>
</dbReference>
<accession>G0U793</accession>
<keyword evidence="3" id="KW-0833">Ubl conjugation pathway</keyword>
<organism evidence="7">
    <name type="scientific">Trypanosoma vivax (strain Y486)</name>
    <dbReference type="NCBI Taxonomy" id="1055687"/>
    <lineage>
        <taxon>Eukaryota</taxon>
        <taxon>Discoba</taxon>
        <taxon>Euglenozoa</taxon>
        <taxon>Kinetoplastea</taxon>
        <taxon>Metakinetoplastina</taxon>
        <taxon>Trypanosomatida</taxon>
        <taxon>Trypanosomatidae</taxon>
        <taxon>Trypanosoma</taxon>
        <taxon>Duttonella</taxon>
    </lineage>
</organism>
<feature type="domain" description="E3 UFM1-protein ligase 1-like" evidence="6">
    <location>
        <begin position="492"/>
        <end position="620"/>
    </location>
</feature>
<dbReference type="PANTHER" id="PTHR31057:SF0">
    <property type="entry name" value="E3 UFM1-PROTEIN LIGASE 1"/>
    <property type="match status" value="1"/>
</dbReference>
<dbReference type="InterPro" id="IPR056580">
    <property type="entry name" value="Ufl1_dom"/>
</dbReference>
<comment type="similarity">
    <text evidence="1">Belongs to the UFL1 family.</text>
</comment>
<proteinExistence type="inferred from homology"/>
<protein>
    <recommendedName>
        <fullName evidence="8">E3 UFM1-protein ligase 1 homolog</fullName>
    </recommendedName>
</protein>
<dbReference type="InterPro" id="IPR018611">
    <property type="entry name" value="Ufl1"/>
</dbReference>
<sequence length="739" mass="81732">MSEPELSELIRKFQAIQQQDVSNQISERNVVEIINVLRTKGLVELIYTVDGKEYLTWDQLRREVIDEVYVNGGRINVVDIHGLLNVHAVHVERILPEVLEDRSLRIENGEVISDTFLNSAVQGAADLLNEQGFISITDFAKTHRFTSLFAEGILTDAVASGRLVAVIEGNMLYTKQFVWSQKVILRAGLLAATQPVNLESFFERHKLFSPLMASIIEAVSHELPGKVEGGRTYVPSCFELARTEQVENVYLSNGFIDYAVLHRQGITHAREFLVARYNPVAKDTPAAEGSKKRGRRAPTAADTTVKPQPVARSESHPNAGHALSSCFVSDRLLANIVVFEELANGDGLLVNLAEHLPSSVDFEKDLDILMRRLHEQHPIVASCTLIGGSMLIHESAWGIIRERLRVVFEDHIKERAKRKGKNKGADGAEFGKEQEEALLRVVAEVTALSLEEYQDTLEELTAHFGEPARQMYSELASSAEQHVPVEWKRTRAQLQASIGVAWIDLVVAEKGLVWASTRFDEPVFTSLNRHLLSTRALPLVRDILLNESLDNPSVYERVSDVILEQVEGHQQPTAATLQRMLKAIPDSQRQGLSPIVEASTGKSVESFRNLLQELCGAGQIAVSCFHQPNKKVEREALAAMKQRVTERVAADSFTTDATRSGTLFALVCTLILHTQFHVHVDLPGRAVGSVVALLATVATELAGSLKDCNQIIAGAIGGKELSDADLEKLEHLRETALNV</sequence>
<dbReference type="VEuPathDB" id="TriTrypDB:TvY486_1007960"/>
<dbReference type="PANTHER" id="PTHR31057">
    <property type="entry name" value="E3 UFM1-PROTEIN LIGASE 1"/>
    <property type="match status" value="1"/>
</dbReference>
<gene>
    <name evidence="7" type="ORF">TVY486_1007960</name>
</gene>
<reference evidence="7" key="1">
    <citation type="journal article" date="2012" name="Proc. Natl. Acad. Sci. U.S.A.">
        <title>Antigenic diversity is generated by distinct evolutionary mechanisms in African trypanosome species.</title>
        <authorList>
            <person name="Jackson A.P."/>
            <person name="Berry A."/>
            <person name="Aslett M."/>
            <person name="Allison H.C."/>
            <person name="Burton P."/>
            <person name="Vavrova-Anderson J."/>
            <person name="Brown R."/>
            <person name="Browne H."/>
            <person name="Corton N."/>
            <person name="Hauser H."/>
            <person name="Gamble J."/>
            <person name="Gilderthorp R."/>
            <person name="Marcello L."/>
            <person name="McQuillan J."/>
            <person name="Otto T.D."/>
            <person name="Quail M.A."/>
            <person name="Sanders M.J."/>
            <person name="van Tonder A."/>
            <person name="Ginger M.L."/>
            <person name="Field M.C."/>
            <person name="Barry J.D."/>
            <person name="Hertz-Fowler C."/>
            <person name="Berriman M."/>
        </authorList>
    </citation>
    <scope>NUCLEOTIDE SEQUENCE</scope>
    <source>
        <strain evidence="7">Y486</strain>
    </source>
</reference>
<evidence type="ECO:0000256" key="3">
    <source>
        <dbReference type="ARBA" id="ARBA00022786"/>
    </source>
</evidence>
<evidence type="ECO:0000256" key="4">
    <source>
        <dbReference type="SAM" id="MobiDB-lite"/>
    </source>
</evidence>
<keyword evidence="2" id="KW-0808">Transferase</keyword>
<dbReference type="GO" id="GO:0061666">
    <property type="term" value="F:UFM1 ligase activity"/>
    <property type="evidence" value="ECO:0007669"/>
    <property type="project" value="InterPro"/>
</dbReference>
<dbReference type="GO" id="GO:0005789">
    <property type="term" value="C:endoplasmic reticulum membrane"/>
    <property type="evidence" value="ECO:0007669"/>
    <property type="project" value="TreeGrafter"/>
</dbReference>
<name>G0U793_TRYVY</name>